<dbReference type="Proteomes" id="UP000280417">
    <property type="component" value="Unassembled WGS sequence"/>
</dbReference>
<evidence type="ECO:0000256" key="3">
    <source>
        <dbReference type="ARBA" id="ARBA00022989"/>
    </source>
</evidence>
<proteinExistence type="predicted"/>
<feature type="transmembrane region" description="Helical" evidence="5">
    <location>
        <begin position="348"/>
        <end position="368"/>
    </location>
</feature>
<evidence type="ECO:0000259" key="7">
    <source>
        <dbReference type="Pfam" id="PF00582"/>
    </source>
</evidence>
<feature type="transmembrane region" description="Helical" evidence="5">
    <location>
        <begin position="406"/>
        <end position="426"/>
    </location>
</feature>
<accession>A0A662DBI3</accession>
<keyword evidence="3 5" id="KW-1133">Transmembrane helix</keyword>
<dbReference type="GO" id="GO:0055085">
    <property type="term" value="P:transmembrane transport"/>
    <property type="evidence" value="ECO:0007669"/>
    <property type="project" value="InterPro"/>
</dbReference>
<comment type="subcellular location">
    <subcellularLocation>
        <location evidence="1">Membrane</location>
        <topology evidence="1">Multi-pass membrane protein</topology>
    </subcellularLocation>
</comment>
<evidence type="ECO:0000256" key="5">
    <source>
        <dbReference type="SAM" id="Phobius"/>
    </source>
</evidence>
<feature type="transmembrane region" description="Helical" evidence="5">
    <location>
        <begin position="135"/>
        <end position="153"/>
    </location>
</feature>
<dbReference type="Pfam" id="PF00582">
    <property type="entry name" value="Usp"/>
    <property type="match status" value="1"/>
</dbReference>
<evidence type="ECO:0000313" key="9">
    <source>
        <dbReference type="Proteomes" id="UP000280417"/>
    </source>
</evidence>
<dbReference type="SUPFAM" id="SSF52402">
    <property type="entry name" value="Adenine nucleotide alpha hydrolases-like"/>
    <property type="match status" value="2"/>
</dbReference>
<dbReference type="PANTHER" id="PTHR42770:SF11">
    <property type="entry name" value="INNER MEMBRANE TRANSPORT PROTEIN YBAT"/>
    <property type="match status" value="1"/>
</dbReference>
<feature type="domain" description="Amino acid permease/ SLC12A" evidence="6">
    <location>
        <begin position="16"/>
        <end position="456"/>
    </location>
</feature>
<gene>
    <name evidence="8" type="ORF">DRJ04_07215</name>
</gene>
<dbReference type="GO" id="GO:0016020">
    <property type="term" value="C:membrane"/>
    <property type="evidence" value="ECO:0007669"/>
    <property type="project" value="UniProtKB-SubCell"/>
</dbReference>
<feature type="transmembrane region" description="Helical" evidence="5">
    <location>
        <begin position="432"/>
        <end position="452"/>
    </location>
</feature>
<evidence type="ECO:0008006" key="10">
    <source>
        <dbReference type="Google" id="ProtNLM"/>
    </source>
</evidence>
<dbReference type="InterPro" id="IPR006016">
    <property type="entry name" value="UspA"/>
</dbReference>
<organism evidence="8 9">
    <name type="scientific">Aerophobetes bacterium</name>
    <dbReference type="NCBI Taxonomy" id="2030807"/>
    <lineage>
        <taxon>Bacteria</taxon>
        <taxon>Candidatus Aerophobota</taxon>
    </lineage>
</organism>
<protein>
    <recommendedName>
        <fullName evidence="10">Amino acid permease</fullName>
    </recommendedName>
</protein>
<comment type="caution">
    <text evidence="8">The sequence shown here is derived from an EMBL/GenBank/DDBJ whole genome shotgun (WGS) entry which is preliminary data.</text>
</comment>
<dbReference type="Pfam" id="PF00324">
    <property type="entry name" value="AA_permease"/>
    <property type="match status" value="1"/>
</dbReference>
<feature type="transmembrane region" description="Helical" evidence="5">
    <location>
        <begin position="201"/>
        <end position="220"/>
    </location>
</feature>
<evidence type="ECO:0000256" key="1">
    <source>
        <dbReference type="ARBA" id="ARBA00004141"/>
    </source>
</evidence>
<feature type="transmembrane region" description="Helical" evidence="5">
    <location>
        <begin position="165"/>
        <end position="186"/>
    </location>
</feature>
<feature type="transmembrane region" description="Helical" evidence="5">
    <location>
        <begin position="95"/>
        <end position="115"/>
    </location>
</feature>
<dbReference type="EMBL" id="QMQA01000212">
    <property type="protein sequence ID" value="RLE11877.1"/>
    <property type="molecule type" value="Genomic_DNA"/>
</dbReference>
<feature type="domain" description="UspA" evidence="7">
    <location>
        <begin position="481"/>
        <end position="611"/>
    </location>
</feature>
<dbReference type="CDD" id="cd00293">
    <property type="entry name" value="USP-like"/>
    <property type="match status" value="2"/>
</dbReference>
<reference evidence="8 9" key="1">
    <citation type="submission" date="2018-06" db="EMBL/GenBank/DDBJ databases">
        <title>Extensive metabolic versatility and redundancy in microbially diverse, dynamic hydrothermal sediments.</title>
        <authorList>
            <person name="Dombrowski N."/>
            <person name="Teske A."/>
            <person name="Baker B.J."/>
        </authorList>
    </citation>
    <scope>NUCLEOTIDE SEQUENCE [LARGE SCALE GENOMIC DNA]</scope>
    <source>
        <strain evidence="8">B3_G15</strain>
    </source>
</reference>
<dbReference type="Gene3D" id="3.40.50.12370">
    <property type="match status" value="1"/>
</dbReference>
<dbReference type="AlphaFoldDB" id="A0A662DBI3"/>
<dbReference type="InterPro" id="IPR050367">
    <property type="entry name" value="APC_superfamily"/>
</dbReference>
<feature type="transmembrane region" description="Helical" evidence="5">
    <location>
        <begin position="38"/>
        <end position="59"/>
    </location>
</feature>
<sequence length="752" mass="82675">MAEIKSELSRELNLFHITMMGLGMMIGAGVFLGIGNSIYIAGPGGAILTFALNGLIAMMTAMSYAELSSAIPHAGGAYNFARIGFGKGASFMAGWMEWFASSVAGSVYAHTFSIYTMRYLETLGLMSWFPYSEEIGVKLFSVIIAGLFIYINYRGAQETGKFGAFFTMGQTTFLVIIGLAGFYVAIKDPARIQNLRPFLPYGWRNLLITMGFTYVAFEGFEVISQAGDETINPRKNLPKAMILSVFVVTLTYVSVAFATLVSVKEGMPGVEAPVWKWIGSFREKGFGEAVSFLMPFGNVLLTIAVIFASTSALNATIYSASRVSYALGRDNMLPGFFSRISRKTKTPYVALIFTSFIILSIAVLLPTIHVASSASIMFLFLFFLANLSAIRVRWRMGEELIYGYKMPLFPLFPIVAVLIQIVLSVWLVHMSVIAWIVAVVWISIGFTVYNTFSRTRAKLSPHDIQILEEEKVSPEVDERYRIMVAVSNPENSIRLVRSVYKLCSAKEANIELIHMVEVPDQVPLSDAHLYMLKGKEAIVEAMLYLAPAFSLTTTVRYCRNVSRGIVTATREKKVDLLVMGFPQKSTMAEFRFGKNVDQVIDKAPCHVILLKGETDKRAKKILVPISGGPNSTLALEVAIILVEDGGTVVPFYVAGGKTTFDMAGFLRSSLGKMGLKKDVDIESKIVLGDDVAEGICREGLSYDLVVMGVSPGIGFTRGKSIKVPELVARRSTFPVIFVKETSGVRSLVRKVL</sequence>
<feature type="transmembrane region" description="Helical" evidence="5">
    <location>
        <begin position="374"/>
        <end position="394"/>
    </location>
</feature>
<name>A0A662DBI3_UNCAE</name>
<keyword evidence="4 5" id="KW-0472">Membrane</keyword>
<feature type="transmembrane region" description="Helical" evidence="5">
    <location>
        <begin position="12"/>
        <end position="32"/>
    </location>
</feature>
<dbReference type="PANTHER" id="PTHR42770">
    <property type="entry name" value="AMINO ACID TRANSPORTER-RELATED"/>
    <property type="match status" value="1"/>
</dbReference>
<feature type="transmembrane region" description="Helical" evidence="5">
    <location>
        <begin position="299"/>
        <end position="320"/>
    </location>
</feature>
<evidence type="ECO:0000313" key="8">
    <source>
        <dbReference type="EMBL" id="RLE11877.1"/>
    </source>
</evidence>
<evidence type="ECO:0000259" key="6">
    <source>
        <dbReference type="Pfam" id="PF00324"/>
    </source>
</evidence>
<dbReference type="InterPro" id="IPR004841">
    <property type="entry name" value="AA-permease/SLC12A_dom"/>
</dbReference>
<evidence type="ECO:0000256" key="2">
    <source>
        <dbReference type="ARBA" id="ARBA00022692"/>
    </source>
</evidence>
<evidence type="ECO:0000256" key="4">
    <source>
        <dbReference type="ARBA" id="ARBA00023136"/>
    </source>
</evidence>
<keyword evidence="2 5" id="KW-0812">Transmembrane</keyword>
<dbReference type="Gene3D" id="1.20.1740.10">
    <property type="entry name" value="Amino acid/polyamine transporter I"/>
    <property type="match status" value="1"/>
</dbReference>
<feature type="transmembrane region" description="Helical" evidence="5">
    <location>
        <begin position="241"/>
        <end position="263"/>
    </location>
</feature>